<evidence type="ECO:0000313" key="2">
    <source>
        <dbReference type="EMBL" id="MFC0350459.1"/>
    </source>
</evidence>
<dbReference type="InterPro" id="IPR000182">
    <property type="entry name" value="GNAT_dom"/>
</dbReference>
<dbReference type="EMBL" id="JBHLXJ010000013">
    <property type="protein sequence ID" value="MFC0350459.1"/>
    <property type="molecule type" value="Genomic_DNA"/>
</dbReference>
<dbReference type="RefSeq" id="WP_390212778.1">
    <property type="nucleotide sequence ID" value="NZ_JBHLXJ010000013.1"/>
</dbReference>
<proteinExistence type="predicted"/>
<gene>
    <name evidence="2" type="ORF">ACFFJH_11620</name>
</gene>
<dbReference type="GO" id="GO:0016746">
    <property type="term" value="F:acyltransferase activity"/>
    <property type="evidence" value="ECO:0007669"/>
    <property type="project" value="UniProtKB-KW"/>
</dbReference>
<organism evidence="2 3">
    <name type="scientific">Undibacterium danionis</name>
    <dbReference type="NCBI Taxonomy" id="1812100"/>
    <lineage>
        <taxon>Bacteria</taxon>
        <taxon>Pseudomonadati</taxon>
        <taxon>Pseudomonadota</taxon>
        <taxon>Betaproteobacteria</taxon>
        <taxon>Burkholderiales</taxon>
        <taxon>Oxalobacteraceae</taxon>
        <taxon>Undibacterium</taxon>
    </lineage>
</organism>
<sequence>MPNLKSDFPQLTTARCVLRRIRQSDRAALFAGLSHPEVIAYYGISYTSEEATQEQLDWYQAQELTNSGVWWGICLAEQGGDNLIGTCGIYEIDDHNRNADVGYWLLPEYWGTGLMQECLRSILAYGFNVRQLHRIEAEVEHGNMASVRLLQKLDFRWEGRRQQVAWRDDHFVDLNYYALLAPNFQVSPHQT</sequence>
<comment type="caution">
    <text evidence="2">The sequence shown here is derived from an EMBL/GenBank/DDBJ whole genome shotgun (WGS) entry which is preliminary data.</text>
</comment>
<name>A0ABV6II03_9BURK</name>
<dbReference type="Proteomes" id="UP001589844">
    <property type="component" value="Unassembled WGS sequence"/>
</dbReference>
<evidence type="ECO:0000259" key="1">
    <source>
        <dbReference type="PROSITE" id="PS51186"/>
    </source>
</evidence>
<keyword evidence="2" id="KW-0808">Transferase</keyword>
<keyword evidence="3" id="KW-1185">Reference proteome</keyword>
<dbReference type="InterPro" id="IPR051531">
    <property type="entry name" value="N-acetyltransferase"/>
</dbReference>
<dbReference type="SUPFAM" id="SSF55729">
    <property type="entry name" value="Acyl-CoA N-acyltransferases (Nat)"/>
    <property type="match status" value="1"/>
</dbReference>
<dbReference type="PROSITE" id="PS51186">
    <property type="entry name" value="GNAT"/>
    <property type="match status" value="1"/>
</dbReference>
<protein>
    <submittedName>
        <fullName evidence="2">GNAT family N-acetyltransferase</fullName>
        <ecNumber evidence="2">2.3.-.-</ecNumber>
    </submittedName>
</protein>
<dbReference type="PANTHER" id="PTHR43792:SF9">
    <property type="entry name" value="RIBOSOMAL-PROTEIN-ALANINE ACETYLTRANSFERASE"/>
    <property type="match status" value="1"/>
</dbReference>
<dbReference type="Pfam" id="PF13302">
    <property type="entry name" value="Acetyltransf_3"/>
    <property type="match status" value="1"/>
</dbReference>
<evidence type="ECO:0000313" key="3">
    <source>
        <dbReference type="Proteomes" id="UP001589844"/>
    </source>
</evidence>
<dbReference type="PANTHER" id="PTHR43792">
    <property type="entry name" value="GNAT FAMILY, PUTATIVE (AFU_ORTHOLOGUE AFUA_3G00765)-RELATED-RELATED"/>
    <property type="match status" value="1"/>
</dbReference>
<feature type="domain" description="N-acetyltransferase" evidence="1">
    <location>
        <begin position="16"/>
        <end position="182"/>
    </location>
</feature>
<dbReference type="EC" id="2.3.-.-" evidence="2"/>
<keyword evidence="2" id="KW-0012">Acyltransferase</keyword>
<reference evidence="2 3" key="1">
    <citation type="submission" date="2024-09" db="EMBL/GenBank/DDBJ databases">
        <authorList>
            <person name="Sun Q."/>
            <person name="Mori K."/>
        </authorList>
    </citation>
    <scope>NUCLEOTIDE SEQUENCE [LARGE SCALE GENOMIC DNA]</scope>
    <source>
        <strain evidence="2 3">CCM 8677</strain>
    </source>
</reference>
<dbReference type="InterPro" id="IPR016181">
    <property type="entry name" value="Acyl_CoA_acyltransferase"/>
</dbReference>
<dbReference type="Gene3D" id="3.40.630.30">
    <property type="match status" value="1"/>
</dbReference>
<accession>A0ABV6II03</accession>